<dbReference type="Proteomes" id="UP000566071">
    <property type="component" value="Unassembled WGS sequence"/>
</dbReference>
<gene>
    <name evidence="2" type="ORF">HK413_13290</name>
</gene>
<accession>A0ABX1W661</accession>
<comment type="caution">
    <text evidence="2">The sequence shown here is derived from an EMBL/GenBank/DDBJ whole genome shotgun (WGS) entry which is preliminary data.</text>
</comment>
<evidence type="ECO:0000256" key="1">
    <source>
        <dbReference type="SAM" id="SignalP"/>
    </source>
</evidence>
<evidence type="ECO:0000313" key="3">
    <source>
        <dbReference type="Proteomes" id="UP000566071"/>
    </source>
</evidence>
<name>A0ABX1W661_9SPHI</name>
<protein>
    <submittedName>
        <fullName evidence="2">Uncharacterized protein</fullName>
    </submittedName>
</protein>
<feature type="chain" id="PRO_5046876053" evidence="1">
    <location>
        <begin position="24"/>
        <end position="56"/>
    </location>
</feature>
<reference evidence="2 3" key="1">
    <citation type="submission" date="2020-05" db="EMBL/GenBank/DDBJ databases">
        <authorList>
            <person name="Khan S.A."/>
            <person name="Jeon C.O."/>
            <person name="Chun B.H."/>
        </authorList>
    </citation>
    <scope>NUCLEOTIDE SEQUENCE [LARGE SCALE GENOMIC DNA]</scope>
    <source>
        <strain evidence="2 3">S1162</strain>
    </source>
</reference>
<keyword evidence="3" id="KW-1185">Reference proteome</keyword>
<evidence type="ECO:0000313" key="2">
    <source>
        <dbReference type="EMBL" id="NNU34789.1"/>
    </source>
</evidence>
<proteinExistence type="predicted"/>
<feature type="signal peptide" evidence="1">
    <location>
        <begin position="1"/>
        <end position="23"/>
    </location>
</feature>
<sequence>MKTNLKKAALMMTGVLLGGSVLAQTSDTVSSESVKPFSGVGAYNTGRLASMRVCHH</sequence>
<keyword evidence="1" id="KW-0732">Signal</keyword>
<dbReference type="EMBL" id="JABFCR010000069">
    <property type="protein sequence ID" value="NNU34789.1"/>
    <property type="molecule type" value="Genomic_DNA"/>
</dbReference>
<organism evidence="2 3">
    <name type="scientific">Mucilaginibacter humi</name>
    <dbReference type="NCBI Taxonomy" id="2732510"/>
    <lineage>
        <taxon>Bacteria</taxon>
        <taxon>Pseudomonadati</taxon>
        <taxon>Bacteroidota</taxon>
        <taxon>Sphingobacteriia</taxon>
        <taxon>Sphingobacteriales</taxon>
        <taxon>Sphingobacteriaceae</taxon>
        <taxon>Mucilaginibacter</taxon>
    </lineage>
</organism>